<dbReference type="InterPro" id="IPR042099">
    <property type="entry name" value="ANL_N_sf"/>
</dbReference>
<evidence type="ECO:0000313" key="7">
    <source>
        <dbReference type="Proteomes" id="UP000241960"/>
    </source>
</evidence>
<dbReference type="InterPro" id="IPR000873">
    <property type="entry name" value="AMP-dep_synth/lig_dom"/>
</dbReference>
<feature type="domain" description="AMP-dependent synthetase/ligase" evidence="5">
    <location>
        <begin position="123"/>
        <end position="321"/>
    </location>
</feature>
<dbReference type="InterPro" id="IPR045851">
    <property type="entry name" value="AMP-bd_C_sf"/>
</dbReference>
<evidence type="ECO:0000256" key="2">
    <source>
        <dbReference type="ARBA" id="ARBA00017625"/>
    </source>
</evidence>
<dbReference type="Proteomes" id="UP000241960">
    <property type="component" value="Unassembled WGS sequence"/>
</dbReference>
<dbReference type="GO" id="GO:0006631">
    <property type="term" value="P:fatty acid metabolic process"/>
    <property type="evidence" value="ECO:0007669"/>
    <property type="project" value="TreeGrafter"/>
</dbReference>
<dbReference type="Pfam" id="PF00501">
    <property type="entry name" value="AMP-binding"/>
    <property type="match status" value="2"/>
</dbReference>
<evidence type="ECO:0000256" key="4">
    <source>
        <dbReference type="ARBA" id="ARBA00032875"/>
    </source>
</evidence>
<evidence type="ECO:0000256" key="3">
    <source>
        <dbReference type="ARBA" id="ARBA00022598"/>
    </source>
</evidence>
<proteinExistence type="inferred from homology"/>
<dbReference type="PANTHER" id="PTHR43201">
    <property type="entry name" value="ACYL-COA SYNTHETASE"/>
    <property type="match status" value="1"/>
</dbReference>
<organism evidence="6 7">
    <name type="scientific">Staphylococcus succinus</name>
    <dbReference type="NCBI Taxonomy" id="61015"/>
    <lineage>
        <taxon>Bacteria</taxon>
        <taxon>Bacillati</taxon>
        <taxon>Bacillota</taxon>
        <taxon>Bacilli</taxon>
        <taxon>Bacillales</taxon>
        <taxon>Staphylococcaceae</taxon>
        <taxon>Staphylococcus</taxon>
    </lineage>
</organism>
<evidence type="ECO:0000256" key="1">
    <source>
        <dbReference type="ARBA" id="ARBA00006432"/>
    </source>
</evidence>
<feature type="domain" description="AMP-dependent synthetase/ligase" evidence="5">
    <location>
        <begin position="9"/>
        <end position="117"/>
    </location>
</feature>
<keyword evidence="3" id="KW-0436">Ligase</keyword>
<dbReference type="SUPFAM" id="SSF56801">
    <property type="entry name" value="Acetyl-CoA synthetase-like"/>
    <property type="match status" value="1"/>
</dbReference>
<gene>
    <name evidence="6" type="ORF">BU058_11835</name>
</gene>
<dbReference type="Gene3D" id="3.30.300.30">
    <property type="match status" value="1"/>
</dbReference>
<evidence type="ECO:0000313" key="6">
    <source>
        <dbReference type="EMBL" id="PTI74121.1"/>
    </source>
</evidence>
<dbReference type="GO" id="GO:0031956">
    <property type="term" value="F:medium-chain fatty acid-CoA ligase activity"/>
    <property type="evidence" value="ECO:0007669"/>
    <property type="project" value="TreeGrafter"/>
</dbReference>
<evidence type="ECO:0000259" key="5">
    <source>
        <dbReference type="Pfam" id="PF00501"/>
    </source>
</evidence>
<dbReference type="PANTHER" id="PTHR43201:SF5">
    <property type="entry name" value="MEDIUM-CHAIN ACYL-COA LIGASE ACSF2, MITOCHONDRIAL"/>
    <property type="match status" value="1"/>
</dbReference>
<name>A0A9Q6HLX4_9STAP</name>
<dbReference type="EMBL" id="PZFQ01000049">
    <property type="protein sequence ID" value="PTI74121.1"/>
    <property type="molecule type" value="Genomic_DNA"/>
</dbReference>
<protein>
    <recommendedName>
        <fullName evidence="2">Putative long chain fatty acid-CoA ligase VraA</fullName>
    </recommendedName>
    <alternativeName>
        <fullName evidence="4">Acyl-CoA synthetase</fullName>
    </alternativeName>
</protein>
<dbReference type="AlphaFoldDB" id="A0A9Q6HLX4"/>
<comment type="caution">
    <text evidence="6">The sequence shown here is derived from an EMBL/GenBank/DDBJ whole genome shotgun (WGS) entry which is preliminary data.</text>
</comment>
<dbReference type="PROSITE" id="PS00455">
    <property type="entry name" value="AMP_BINDING"/>
    <property type="match status" value="1"/>
</dbReference>
<comment type="similarity">
    <text evidence="1">Belongs to the ATP-dependent AMP-binding enzyme family.</text>
</comment>
<dbReference type="Gene3D" id="3.40.50.12780">
    <property type="entry name" value="N-terminal domain of ligase-like"/>
    <property type="match status" value="1"/>
</dbReference>
<accession>A0A9Q6HLX4</accession>
<dbReference type="RefSeq" id="WP_107545355.1">
    <property type="nucleotide sequence ID" value="NZ_PZFQ01000049.1"/>
</dbReference>
<reference evidence="6 7" key="1">
    <citation type="journal article" date="2016" name="Front. Microbiol.">
        <title>Comprehensive Phylogenetic Analysis of Bovine Non-aureus Staphylococci Species Based on Whole-Genome Sequencing.</title>
        <authorList>
            <person name="Naushad S."/>
            <person name="Barkema H.W."/>
            <person name="Luby C."/>
            <person name="Condas L.A."/>
            <person name="Nobrega D.B."/>
            <person name="Carson D.A."/>
            <person name="De Buck J."/>
        </authorList>
    </citation>
    <scope>NUCLEOTIDE SEQUENCE [LARGE SCALE GENOMIC DNA]</scope>
    <source>
        <strain evidence="6 7">SNUC 1231</strain>
    </source>
</reference>
<sequence>MLELLNKIRQHARVHPTQCALKFERAAVSYQTLEQNVQQCAQALYEIPRQSYVALIIEDPLQTITYYLALLEKDCIPCLLDYRWSQQQIDTLISYYGMPFIIDSNNKVIKMMRQDSKLTKQDATLLHIGFTSGTTGLPKAYYRNEPSWIYSFEQNDKLFDTAVNVIVAPGPLSHSLSLYACIYALYSGRTFIGQTRFDATNLLHSTQLLKCKHAAMFLVPTMLEAYTAHRTVIYQRHYIFTTGDKLQYKVRNRVEQLLPNAILIEFFGTSEASFISYNYHNKAPLYSVGMPFENVNIQLINRDEKGVGLLNIQSNMAFSGYVGEEDSEKEWIETGDFASLDKQGYLFLHGRKYDRMIIGGSNVYPTEVERVAQSYEYFDEVLVIGVPHAKFGEISVLLYTGDIKISYRACKTFLSKHLARYQIPSKLIKVDKMEYTQSGKIARKHMKQRYLEGGFNS</sequence>
<dbReference type="InterPro" id="IPR020845">
    <property type="entry name" value="AMP-binding_CS"/>
</dbReference>